<proteinExistence type="predicted"/>
<accession>A0A1E1JYW1</accession>
<evidence type="ECO:0000256" key="1">
    <source>
        <dbReference type="SAM" id="MobiDB-lite"/>
    </source>
</evidence>
<dbReference type="InParanoid" id="A0A1E1JYW1"/>
<name>A0A1E1JYW1_9HELO</name>
<sequence length="129" mass="13503">MWSYVRRSLNPANPQVTATTADLAAPLPLVMEGETPPAIAVQSPGVFADRPSDSSTKTVTSNRTALDLSTDSDDTSSDPVATIAAAAELTPVSVPEAAIEDLTQDQADLTRLPADSSKIAVLLPPFFDH</sequence>
<gene>
    <name evidence="2" type="ORF">RCO7_08978</name>
</gene>
<dbReference type="EMBL" id="FJUW01000003">
    <property type="protein sequence ID" value="CZS89464.1"/>
    <property type="molecule type" value="Genomic_DNA"/>
</dbReference>
<comment type="caution">
    <text evidence="2">The sequence shown here is derived from an EMBL/GenBank/DDBJ whole genome shotgun (WGS) entry which is preliminary data.</text>
</comment>
<reference evidence="3" key="1">
    <citation type="submission" date="2016-03" db="EMBL/GenBank/DDBJ databases">
        <authorList>
            <person name="Ploux O."/>
        </authorList>
    </citation>
    <scope>NUCLEOTIDE SEQUENCE [LARGE SCALE GENOMIC DNA]</scope>
    <source>
        <strain evidence="3">UK7</strain>
    </source>
</reference>
<dbReference type="AlphaFoldDB" id="A0A1E1JYW1"/>
<protein>
    <submittedName>
        <fullName evidence="2">Uncharacterized protein</fullName>
    </submittedName>
</protein>
<feature type="region of interest" description="Disordered" evidence="1">
    <location>
        <begin position="43"/>
        <end position="78"/>
    </location>
</feature>
<organism evidence="2 3">
    <name type="scientific">Rhynchosporium graminicola</name>
    <dbReference type="NCBI Taxonomy" id="2792576"/>
    <lineage>
        <taxon>Eukaryota</taxon>
        <taxon>Fungi</taxon>
        <taxon>Dikarya</taxon>
        <taxon>Ascomycota</taxon>
        <taxon>Pezizomycotina</taxon>
        <taxon>Leotiomycetes</taxon>
        <taxon>Helotiales</taxon>
        <taxon>Ploettnerulaceae</taxon>
        <taxon>Rhynchosporium</taxon>
    </lineage>
</organism>
<dbReference type="Proteomes" id="UP000178129">
    <property type="component" value="Unassembled WGS sequence"/>
</dbReference>
<evidence type="ECO:0000313" key="2">
    <source>
        <dbReference type="EMBL" id="CZS89464.1"/>
    </source>
</evidence>
<evidence type="ECO:0000313" key="3">
    <source>
        <dbReference type="Proteomes" id="UP000178129"/>
    </source>
</evidence>
<keyword evidence="3" id="KW-1185">Reference proteome</keyword>
<feature type="compositionally biased region" description="Polar residues" evidence="1">
    <location>
        <begin position="53"/>
        <end position="64"/>
    </location>
</feature>